<protein>
    <recommendedName>
        <fullName evidence="3">1,3-beta-glucanosyltransferase</fullName>
        <ecNumber evidence="3">2.4.1.-</ecNumber>
    </recommendedName>
</protein>
<comment type="similarity">
    <text evidence="3">Belongs to the glycosyl hydrolase 72 family.</text>
</comment>
<dbReference type="GO" id="GO:0005886">
    <property type="term" value="C:plasma membrane"/>
    <property type="evidence" value="ECO:0007669"/>
    <property type="project" value="UniProtKB-SubCell"/>
</dbReference>
<dbReference type="AlphaFoldDB" id="C4Y9G8"/>
<dbReference type="GO" id="GO:0098552">
    <property type="term" value="C:side of membrane"/>
    <property type="evidence" value="ECO:0007669"/>
    <property type="project" value="UniProtKB-KW"/>
</dbReference>
<dbReference type="HOGENOM" id="CLU_1651984_0_0_1"/>
<organism evidence="4 5">
    <name type="scientific">Clavispora lusitaniae (strain ATCC 42720)</name>
    <name type="common">Yeast</name>
    <name type="synonym">Candida lusitaniae</name>
    <dbReference type="NCBI Taxonomy" id="306902"/>
    <lineage>
        <taxon>Eukaryota</taxon>
        <taxon>Fungi</taxon>
        <taxon>Dikarya</taxon>
        <taxon>Ascomycota</taxon>
        <taxon>Saccharomycotina</taxon>
        <taxon>Pichiomycetes</taxon>
        <taxon>Metschnikowiaceae</taxon>
        <taxon>Clavispora</taxon>
    </lineage>
</organism>
<dbReference type="Gene3D" id="3.20.20.80">
    <property type="entry name" value="Glycosidases"/>
    <property type="match status" value="1"/>
</dbReference>
<keyword evidence="3" id="KW-0449">Lipoprotein</keyword>
<keyword evidence="2" id="KW-0325">Glycoprotein</keyword>
<reference evidence="4 5" key="1">
    <citation type="journal article" date="2009" name="Nature">
        <title>Evolution of pathogenicity and sexual reproduction in eight Candida genomes.</title>
        <authorList>
            <person name="Butler G."/>
            <person name="Rasmussen M.D."/>
            <person name="Lin M.F."/>
            <person name="Santos M.A."/>
            <person name="Sakthikumar S."/>
            <person name="Munro C.A."/>
            <person name="Rheinbay E."/>
            <person name="Grabherr M."/>
            <person name="Forche A."/>
            <person name="Reedy J.L."/>
            <person name="Agrafioti I."/>
            <person name="Arnaud M.B."/>
            <person name="Bates S."/>
            <person name="Brown A.J."/>
            <person name="Brunke S."/>
            <person name="Costanzo M.C."/>
            <person name="Fitzpatrick D.A."/>
            <person name="de Groot P.W."/>
            <person name="Harris D."/>
            <person name="Hoyer L.L."/>
            <person name="Hube B."/>
            <person name="Klis F.M."/>
            <person name="Kodira C."/>
            <person name="Lennard N."/>
            <person name="Logue M.E."/>
            <person name="Martin R."/>
            <person name="Neiman A.M."/>
            <person name="Nikolaou E."/>
            <person name="Quail M.A."/>
            <person name="Quinn J."/>
            <person name="Santos M.C."/>
            <person name="Schmitzberger F.F."/>
            <person name="Sherlock G."/>
            <person name="Shah P."/>
            <person name="Silverstein K.A."/>
            <person name="Skrzypek M.S."/>
            <person name="Soll D."/>
            <person name="Staggs R."/>
            <person name="Stansfield I."/>
            <person name="Stumpf M.P."/>
            <person name="Sudbery P.E."/>
            <person name="Srikantha T."/>
            <person name="Zeng Q."/>
            <person name="Berman J."/>
            <person name="Berriman M."/>
            <person name="Heitman J."/>
            <person name="Gow N.A."/>
            <person name="Lorenz M.C."/>
            <person name="Birren B.W."/>
            <person name="Kellis M."/>
            <person name="Cuomo C.A."/>
        </authorList>
    </citation>
    <scope>NUCLEOTIDE SEQUENCE [LARGE SCALE GENOMIC DNA]</scope>
    <source>
        <strain evidence="4 5">ATCC 42720</strain>
    </source>
</reference>
<sequence>MNAAFSGGLVYEFTQEPNNYGLAKVLPNKDIQLLRDFTQFQSKLASLPELSKTQDIERKKMQSRPSPRCAEKYSNIDVSKGLPISLAGNLIQKRVNIKRGKLVEVRGVDAVSPYKVMDVQGGTYLEHPQVELRKPINANWTSGKTQSPPATNGMFFLLLI</sequence>
<name>C4Y9G8_CLAL4</name>
<evidence type="ECO:0000256" key="3">
    <source>
        <dbReference type="RuleBase" id="RU361209"/>
    </source>
</evidence>
<evidence type="ECO:0000256" key="1">
    <source>
        <dbReference type="ARBA" id="ARBA00022729"/>
    </source>
</evidence>
<dbReference type="VEuPathDB" id="FungiDB:CLUG_04858"/>
<comment type="subcellular location">
    <subcellularLocation>
        <location evidence="3">Cell membrane</location>
        <topology evidence="3">Lipid-anchor</topology>
        <topology evidence="3">GPI-anchor</topology>
    </subcellularLocation>
</comment>
<keyword evidence="3" id="KW-0336">GPI-anchor</keyword>
<dbReference type="PANTHER" id="PTHR31468:SF14">
    <property type="entry name" value="1,3-BETA-GLUCANOSYLTRANSFERASE GAS4"/>
    <property type="match status" value="1"/>
</dbReference>
<keyword evidence="1" id="KW-0732">Signal</keyword>
<dbReference type="Proteomes" id="UP000007703">
    <property type="component" value="Unassembled WGS sequence"/>
</dbReference>
<dbReference type="InParanoid" id="C4Y9G8"/>
<dbReference type="GO" id="GO:0031505">
    <property type="term" value="P:fungal-type cell wall organization"/>
    <property type="evidence" value="ECO:0007669"/>
    <property type="project" value="TreeGrafter"/>
</dbReference>
<dbReference type="KEGG" id="clu:CLUG_04858"/>
<accession>C4Y9G8</accession>
<dbReference type="InterPro" id="IPR004886">
    <property type="entry name" value="Glucanosyltransferase"/>
</dbReference>
<keyword evidence="3" id="KW-0472">Membrane</keyword>
<dbReference type="GeneID" id="8495588"/>
<dbReference type="EMBL" id="CH408081">
    <property type="protein sequence ID" value="EEQ40730.1"/>
    <property type="molecule type" value="Genomic_DNA"/>
</dbReference>
<dbReference type="GO" id="GO:0042124">
    <property type="term" value="F:1,3-beta-glucanosyltransferase activity"/>
    <property type="evidence" value="ECO:0007669"/>
    <property type="project" value="TreeGrafter"/>
</dbReference>
<evidence type="ECO:0000256" key="2">
    <source>
        <dbReference type="ARBA" id="ARBA00023180"/>
    </source>
</evidence>
<proteinExistence type="inferred from homology"/>
<comment type="function">
    <text evidence="3">Splits internally a 1,3-beta-glucan molecule and transfers the newly generated reducing end (the donor) to the non-reducing end of another 1,3-beta-glucan molecule (the acceptor) forming a 1,3-beta linkage, resulting in the elongation of 1,3-beta-glucan chains in the cell wall.</text>
</comment>
<dbReference type="GO" id="GO:0071970">
    <property type="term" value="P:fungal-type cell wall (1-&gt;3)-beta-D-glucan biosynthetic process"/>
    <property type="evidence" value="ECO:0007669"/>
    <property type="project" value="TreeGrafter"/>
</dbReference>
<dbReference type="PANTHER" id="PTHR31468">
    <property type="entry name" value="1,3-BETA-GLUCANOSYLTRANSFERASE GAS1"/>
    <property type="match status" value="1"/>
</dbReference>
<evidence type="ECO:0000313" key="4">
    <source>
        <dbReference type="EMBL" id="EEQ40730.1"/>
    </source>
</evidence>
<dbReference type="Pfam" id="PF03198">
    <property type="entry name" value="Glyco_hydro_72"/>
    <property type="match status" value="1"/>
</dbReference>
<keyword evidence="3" id="KW-0808">Transferase</keyword>
<dbReference type="EC" id="2.4.1.-" evidence="3"/>
<evidence type="ECO:0000313" key="5">
    <source>
        <dbReference type="Proteomes" id="UP000007703"/>
    </source>
</evidence>
<gene>
    <name evidence="4" type="ORF">CLUG_04858</name>
</gene>